<evidence type="ECO:0000313" key="2">
    <source>
        <dbReference type="Proteomes" id="UP000322726"/>
    </source>
</evidence>
<dbReference type="Proteomes" id="UP000322726">
    <property type="component" value="Chromosome"/>
</dbReference>
<reference evidence="1" key="2">
    <citation type="submission" date="2019-09" db="EMBL/GenBank/DDBJ databases">
        <title>Taxonomic note: a critical rebuttal of the proposed division of the genus Arcobacter into six genera, emended descriptions of Arcobacter anaerophilus and the genus Arcobacter, and an assessment of genus-level boundaries for Epsilonproteobacteria using in silico genomic comparator tools.</title>
        <authorList>
            <person name="On S.L.W."/>
            <person name="Miller W.G."/>
            <person name="Biggs P."/>
            <person name="Cornelius A."/>
            <person name="Vandamme P."/>
        </authorList>
    </citation>
    <scope>NUCLEOTIDE SEQUENCE [LARGE SCALE GENOMIC DNA]</scope>
    <source>
        <strain evidence="1">LMG 26638</strain>
    </source>
</reference>
<sequence length="133" mass="15392">MRIFLIVTILVAELFASNFYYEFGEKVELIPNPTIKSSNSVQTENSKDILEYTTTTGKIVKFKNEIIVKCDKSAYCEDDFSDLSLTNYKKIYDNIYLLKLDSSDDIFTLCQKLYEKTDIVSAHPNYVREVKAK</sequence>
<dbReference type="AlphaFoldDB" id="A0A5C2H7E9"/>
<keyword evidence="2" id="KW-1185">Reference proteome</keyword>
<name>A0A5C2H7E9_9BACT</name>
<dbReference type="RefSeq" id="WP_130233787.1">
    <property type="nucleotide sequence ID" value="NZ_BMEF01000040.1"/>
</dbReference>
<dbReference type="EMBL" id="CP035928">
    <property type="protein sequence ID" value="QEP34867.1"/>
    <property type="molecule type" value="Genomic_DNA"/>
</dbReference>
<accession>A0A5C2H7E9</accession>
<dbReference type="KEGG" id="apai:APAC_1780"/>
<organism evidence="1 2">
    <name type="scientific">Malaciobacter pacificus</name>
    <dbReference type="NCBI Taxonomy" id="1080223"/>
    <lineage>
        <taxon>Bacteria</taxon>
        <taxon>Pseudomonadati</taxon>
        <taxon>Campylobacterota</taxon>
        <taxon>Epsilonproteobacteria</taxon>
        <taxon>Campylobacterales</taxon>
        <taxon>Arcobacteraceae</taxon>
        <taxon>Malaciobacter</taxon>
    </lineage>
</organism>
<gene>
    <name evidence="1" type="ORF">APAC_1780</name>
</gene>
<proteinExistence type="predicted"/>
<reference evidence="1" key="1">
    <citation type="submission" date="2019-09" db="EMBL/GenBank/DDBJ databases">
        <title>Complete genome sequencing of four Arcobacter species reveals a diverse suite of mobile elements.</title>
        <authorList>
            <person name="Miller W.G."/>
            <person name="Yee E."/>
            <person name="Bono J.L."/>
        </authorList>
    </citation>
    <scope>NUCLEOTIDE SEQUENCE [LARGE SCALE GENOMIC DNA]</scope>
    <source>
        <strain evidence="1">LMG 26638</strain>
    </source>
</reference>
<dbReference type="OrthoDB" id="9945503at2"/>
<protein>
    <submittedName>
        <fullName evidence="1">Uncharacterized protein</fullName>
    </submittedName>
</protein>
<evidence type="ECO:0000313" key="1">
    <source>
        <dbReference type="EMBL" id="QEP34867.1"/>
    </source>
</evidence>